<dbReference type="AlphaFoldDB" id="A0A834I575"/>
<comment type="caution">
    <text evidence="2">The sequence shown here is derived from an EMBL/GenBank/DDBJ whole genome shotgun (WGS) entry which is preliminary data.</text>
</comment>
<sequence>MVFYRQEADTTRRILPADRHLLDSEQNRWAVSGLFEPPSAPSARARRRSRRRSRTGRRVVATFQNNHEKSTIPGVVIVDISKWRDPRGVTRSSRTPFPSLIDAANVPIYMGAAYVFERQSLIWRQRRGNLSYFPNGELLSGSRKSPPDLFWRFRAEILAALSEIAIYKS</sequence>
<protein>
    <submittedName>
        <fullName evidence="2">Uncharacterized protein</fullName>
    </submittedName>
</protein>
<evidence type="ECO:0000256" key="1">
    <source>
        <dbReference type="SAM" id="MobiDB-lite"/>
    </source>
</evidence>
<evidence type="ECO:0000313" key="3">
    <source>
        <dbReference type="Proteomes" id="UP000625711"/>
    </source>
</evidence>
<feature type="compositionally biased region" description="Basic residues" evidence="1">
    <location>
        <begin position="44"/>
        <end position="56"/>
    </location>
</feature>
<proteinExistence type="predicted"/>
<keyword evidence="3" id="KW-1185">Reference proteome</keyword>
<accession>A0A834I575</accession>
<dbReference type="Proteomes" id="UP000625711">
    <property type="component" value="Unassembled WGS sequence"/>
</dbReference>
<evidence type="ECO:0000313" key="2">
    <source>
        <dbReference type="EMBL" id="KAF7274700.1"/>
    </source>
</evidence>
<name>A0A834I575_RHYFE</name>
<dbReference type="EMBL" id="JAACXV010012363">
    <property type="protein sequence ID" value="KAF7274700.1"/>
    <property type="molecule type" value="Genomic_DNA"/>
</dbReference>
<feature type="region of interest" description="Disordered" evidence="1">
    <location>
        <begin position="33"/>
        <end position="56"/>
    </location>
</feature>
<reference evidence="2" key="1">
    <citation type="submission" date="2020-08" db="EMBL/GenBank/DDBJ databases">
        <title>Genome sequencing and assembly of the red palm weevil Rhynchophorus ferrugineus.</title>
        <authorList>
            <person name="Dias G.B."/>
            <person name="Bergman C.M."/>
            <person name="Manee M."/>
        </authorList>
    </citation>
    <scope>NUCLEOTIDE SEQUENCE</scope>
    <source>
        <strain evidence="2">AA-2017</strain>
        <tissue evidence="2">Whole larva</tissue>
    </source>
</reference>
<organism evidence="2 3">
    <name type="scientific">Rhynchophorus ferrugineus</name>
    <name type="common">Red palm weevil</name>
    <name type="synonym">Curculio ferrugineus</name>
    <dbReference type="NCBI Taxonomy" id="354439"/>
    <lineage>
        <taxon>Eukaryota</taxon>
        <taxon>Metazoa</taxon>
        <taxon>Ecdysozoa</taxon>
        <taxon>Arthropoda</taxon>
        <taxon>Hexapoda</taxon>
        <taxon>Insecta</taxon>
        <taxon>Pterygota</taxon>
        <taxon>Neoptera</taxon>
        <taxon>Endopterygota</taxon>
        <taxon>Coleoptera</taxon>
        <taxon>Polyphaga</taxon>
        <taxon>Cucujiformia</taxon>
        <taxon>Curculionidae</taxon>
        <taxon>Dryophthorinae</taxon>
        <taxon>Rhynchophorus</taxon>
    </lineage>
</organism>
<gene>
    <name evidence="2" type="ORF">GWI33_012625</name>
</gene>